<proteinExistence type="predicted"/>
<comment type="caution">
    <text evidence="1">The sequence shown here is derived from an EMBL/GenBank/DDBJ whole genome shotgun (WGS) entry which is preliminary data.</text>
</comment>
<dbReference type="GO" id="GO:0016874">
    <property type="term" value="F:ligase activity"/>
    <property type="evidence" value="ECO:0007669"/>
    <property type="project" value="UniProtKB-KW"/>
</dbReference>
<dbReference type="Pfam" id="PF13563">
    <property type="entry name" value="2_5_RNA_ligase2"/>
    <property type="match status" value="1"/>
</dbReference>
<sequence length="158" mass="17090">MEHHRLVTIMATPGEVAATVDRRRRPVHVTLVGNFHVDPKAHDVLSTDLATVTSSVQAFQVRLGPAAQFGGSHNIPVLLAEHPMFHLLHTALAARVKGLTGFAAAEPAYWTGGYRPHVTLGTVVNAVEGELLTVNWITLVALEGRTGRRLSTVQLTPR</sequence>
<evidence type="ECO:0000313" key="1">
    <source>
        <dbReference type="EMBL" id="MDQ7877681.1"/>
    </source>
</evidence>
<reference evidence="1 2" key="1">
    <citation type="submission" date="2023-08" db="EMBL/GenBank/DDBJ databases">
        <title>Microbacterium psychrotolerans sp. nov., a psychrotolerant bacterium isolated from soil in Heilongjiang Province, China.</title>
        <authorList>
            <person name="An P."/>
            <person name="Zhao D."/>
            <person name="Xiang H."/>
        </authorList>
    </citation>
    <scope>NUCLEOTIDE SEQUENCE [LARGE SCALE GENOMIC DNA]</scope>
    <source>
        <strain evidence="1 2">QXD-8</strain>
    </source>
</reference>
<dbReference type="RefSeq" id="WP_308867134.1">
    <property type="nucleotide sequence ID" value="NZ_JAVFWO010000002.1"/>
</dbReference>
<keyword evidence="2" id="KW-1185">Reference proteome</keyword>
<name>A0ABU0Z2B8_9MICO</name>
<dbReference type="EMBL" id="JAVFWO010000002">
    <property type="protein sequence ID" value="MDQ7877681.1"/>
    <property type="molecule type" value="Genomic_DNA"/>
</dbReference>
<evidence type="ECO:0000313" key="2">
    <source>
        <dbReference type="Proteomes" id="UP001235133"/>
    </source>
</evidence>
<dbReference type="SUPFAM" id="SSF55144">
    <property type="entry name" value="LigT-like"/>
    <property type="match status" value="1"/>
</dbReference>
<dbReference type="Gene3D" id="3.90.1140.10">
    <property type="entry name" value="Cyclic phosphodiesterase"/>
    <property type="match status" value="1"/>
</dbReference>
<dbReference type="InterPro" id="IPR009097">
    <property type="entry name" value="Cyclic_Pdiesterase"/>
</dbReference>
<dbReference type="Proteomes" id="UP001235133">
    <property type="component" value="Unassembled WGS sequence"/>
</dbReference>
<keyword evidence="1" id="KW-0436">Ligase</keyword>
<accession>A0ABU0Z2B8</accession>
<protein>
    <submittedName>
        <fullName evidence="1">2'-5' RNA ligase family protein</fullName>
    </submittedName>
</protein>
<gene>
    <name evidence="1" type="ORF">Q9R08_06815</name>
</gene>
<organism evidence="1 2">
    <name type="scientific">Microbacterium psychrotolerans</name>
    <dbReference type="NCBI Taxonomy" id="3068321"/>
    <lineage>
        <taxon>Bacteria</taxon>
        <taxon>Bacillati</taxon>
        <taxon>Actinomycetota</taxon>
        <taxon>Actinomycetes</taxon>
        <taxon>Micrococcales</taxon>
        <taxon>Microbacteriaceae</taxon>
        <taxon>Microbacterium</taxon>
    </lineage>
</organism>